<dbReference type="AlphaFoldDB" id="A0A0E9RXK5"/>
<reference evidence="1" key="1">
    <citation type="submission" date="2014-11" db="EMBL/GenBank/DDBJ databases">
        <authorList>
            <person name="Amaro Gonzalez C."/>
        </authorList>
    </citation>
    <scope>NUCLEOTIDE SEQUENCE</scope>
</reference>
<organism evidence="1">
    <name type="scientific">Anguilla anguilla</name>
    <name type="common">European freshwater eel</name>
    <name type="synonym">Muraena anguilla</name>
    <dbReference type="NCBI Taxonomy" id="7936"/>
    <lineage>
        <taxon>Eukaryota</taxon>
        <taxon>Metazoa</taxon>
        <taxon>Chordata</taxon>
        <taxon>Craniata</taxon>
        <taxon>Vertebrata</taxon>
        <taxon>Euteleostomi</taxon>
        <taxon>Actinopterygii</taxon>
        <taxon>Neopterygii</taxon>
        <taxon>Teleostei</taxon>
        <taxon>Anguilliformes</taxon>
        <taxon>Anguillidae</taxon>
        <taxon>Anguilla</taxon>
    </lineage>
</organism>
<dbReference type="EMBL" id="GBXM01074628">
    <property type="protein sequence ID" value="JAH33949.1"/>
    <property type="molecule type" value="Transcribed_RNA"/>
</dbReference>
<proteinExistence type="predicted"/>
<protein>
    <submittedName>
        <fullName evidence="1">Uncharacterized protein</fullName>
    </submittedName>
</protein>
<evidence type="ECO:0000313" key="1">
    <source>
        <dbReference type="EMBL" id="JAH33949.1"/>
    </source>
</evidence>
<reference evidence="1" key="2">
    <citation type="journal article" date="2015" name="Fish Shellfish Immunol.">
        <title>Early steps in the European eel (Anguilla anguilla)-Vibrio vulnificus interaction in the gills: Role of the RtxA13 toxin.</title>
        <authorList>
            <person name="Callol A."/>
            <person name="Pajuelo D."/>
            <person name="Ebbesson L."/>
            <person name="Teles M."/>
            <person name="MacKenzie S."/>
            <person name="Amaro C."/>
        </authorList>
    </citation>
    <scope>NUCLEOTIDE SEQUENCE</scope>
</reference>
<sequence>MFCLTSFSGEKVLSSSRQ</sequence>
<name>A0A0E9RXK5_ANGAN</name>
<accession>A0A0E9RXK5</accession>